<dbReference type="InterPro" id="IPR008585">
    <property type="entry name" value="Gamma_PGA_hydro"/>
</dbReference>
<gene>
    <name evidence="2" type="ORF">MACH08_38550</name>
</gene>
<dbReference type="RefSeq" id="WP_317958417.1">
    <property type="nucleotide sequence ID" value="NZ_BSKO01000001.1"/>
</dbReference>
<evidence type="ECO:0000256" key="1">
    <source>
        <dbReference type="SAM" id="Phobius"/>
    </source>
</evidence>
<comment type="caution">
    <text evidence="2">The sequence shown here is derived from an EMBL/GenBank/DDBJ whole genome shotgun (WGS) entry which is preliminary data.</text>
</comment>
<dbReference type="EMBL" id="BSKO01000001">
    <property type="protein sequence ID" value="GLO68071.1"/>
    <property type="molecule type" value="Genomic_DNA"/>
</dbReference>
<organism evidence="2 3">
    <name type="scientific">Oceanobacillus kimchii</name>
    <dbReference type="NCBI Taxonomy" id="746691"/>
    <lineage>
        <taxon>Bacteria</taxon>
        <taxon>Bacillati</taxon>
        <taxon>Bacillota</taxon>
        <taxon>Bacilli</taxon>
        <taxon>Bacillales</taxon>
        <taxon>Bacillaceae</taxon>
        <taxon>Oceanobacillus</taxon>
    </lineage>
</organism>
<sequence>MRKNNRYTYIIFLPAFLCLLLYGGTHYISLKYNSYEELKEHEELNEDYEINYVERNSDITVIAIHGGGIEPGTSEVAKGLADRMDLSYYLFEGIKPAGNMILHIESTLFDEPIGRNMVQNSVSALSIHGYQGEESMIFLGGRNEAYRESIRDALQQHGFAVEDAPSHISGMSEDNIVNDTQLGEGVQLELTAGLRDSLFVNGDRSNTTAVYDELMESLEEGTNHYLETV</sequence>
<evidence type="ECO:0000313" key="2">
    <source>
        <dbReference type="EMBL" id="GLO68071.1"/>
    </source>
</evidence>
<keyword evidence="1" id="KW-0812">Transmembrane</keyword>
<keyword evidence="3" id="KW-1185">Reference proteome</keyword>
<dbReference type="Gene3D" id="3.40.630.100">
    <property type="entry name" value="Poly-gamma-glutamate hydrolase, zinc-binding motif"/>
    <property type="match status" value="1"/>
</dbReference>
<dbReference type="InterPro" id="IPR038128">
    <property type="entry name" value="Gamma_PGA_hydro_sf"/>
</dbReference>
<feature type="transmembrane region" description="Helical" evidence="1">
    <location>
        <begin position="7"/>
        <end position="28"/>
    </location>
</feature>
<keyword evidence="1" id="KW-1133">Transmembrane helix</keyword>
<keyword evidence="1" id="KW-0472">Membrane</keyword>
<reference evidence="2 3" key="1">
    <citation type="submission" date="2023-02" db="EMBL/GenBank/DDBJ databases">
        <title>Oceanobacillus kimchii IFOP_LL358 isolated form Alexandrium catenella lab strain.</title>
        <authorList>
            <person name="Gajardo G."/>
            <person name="Ueki S."/>
            <person name="Maruyama F."/>
        </authorList>
    </citation>
    <scope>NUCLEOTIDE SEQUENCE [LARGE SCALE GENOMIC DNA]</scope>
    <source>
        <strain evidence="2 3">IFOP_LL358</strain>
    </source>
</reference>
<protein>
    <recommendedName>
        <fullName evidence="4">Replication protein</fullName>
    </recommendedName>
</protein>
<evidence type="ECO:0000313" key="3">
    <source>
        <dbReference type="Proteomes" id="UP001275436"/>
    </source>
</evidence>
<dbReference type="Pfam" id="PF05908">
    <property type="entry name" value="Gamma_PGA_hydro"/>
    <property type="match status" value="1"/>
</dbReference>
<accession>A0ABQ5TNY7</accession>
<proteinExistence type="predicted"/>
<dbReference type="Proteomes" id="UP001275436">
    <property type="component" value="Unassembled WGS sequence"/>
</dbReference>
<name>A0ABQ5TNY7_9BACI</name>
<evidence type="ECO:0008006" key="4">
    <source>
        <dbReference type="Google" id="ProtNLM"/>
    </source>
</evidence>